<feature type="transmembrane region" description="Helical" evidence="5">
    <location>
        <begin position="6"/>
        <end position="27"/>
    </location>
</feature>
<proteinExistence type="predicted"/>
<dbReference type="AlphaFoldDB" id="A0A4Z2J2H0"/>
<dbReference type="InterPro" id="IPR045263">
    <property type="entry name" value="GLUT"/>
</dbReference>
<dbReference type="InterPro" id="IPR005828">
    <property type="entry name" value="MFS_sugar_transport-like"/>
</dbReference>
<evidence type="ECO:0000256" key="3">
    <source>
        <dbReference type="ARBA" id="ARBA00022989"/>
    </source>
</evidence>
<feature type="transmembrane region" description="Helical" evidence="5">
    <location>
        <begin position="179"/>
        <end position="198"/>
    </location>
</feature>
<feature type="transmembrane region" description="Helical" evidence="5">
    <location>
        <begin position="422"/>
        <end position="447"/>
    </location>
</feature>
<dbReference type="GO" id="GO:0055056">
    <property type="term" value="F:D-glucose transmembrane transporter activity"/>
    <property type="evidence" value="ECO:0007669"/>
    <property type="project" value="TreeGrafter"/>
</dbReference>
<keyword evidence="7" id="KW-0762">Sugar transport</keyword>
<sequence>MTCIFTYILSFGLGPAGVSCILPAEIFNQTARPAAYTIAGSMMWINLFIIGMIFPFLVSELSEYCFVPFGVVCLLSAVFVGLVLPETKGKSLSAITSEFNKLNFKGQEEKPTDTETQTAANAEGLPVLFEQQDAVTKGTSVQKDFSDTLNVPICSGPHTRESNAVQMSKTQALNKLQYWRLYLLSLVLGIGGSFQYGIQVSVLASPAVHIQSFVNQTWLSRYGAPVDDATNQIIWSFIVSVLSLGAWAGAVHSGSLPVTYGRKKALLFNNVVAMVAALIMLFSRMAQSFEMILLGRFLYGYNNLRGVMTLTGSIFIGFGKVMGQIIGIKELMGTEEMWPYLLAISGIPAILQFVALLFFPDTPRYLYIDKGDTEGSKKALQWLWQEDNLKLELEDMQKERESSQGEKAKTVKDVLTSRCVRWQLLTLVIPCAGVQLCGINALYFYAFDIFRESGVPEDQMHYLSIGLGATELITVALCKGLGQFCFLIFVAYTILSAAFLICFVPETKGKTIAEITEDFNALNYKKRGAGIHKTDAVVLATHSF</sequence>
<keyword evidence="8" id="KW-1185">Reference proteome</keyword>
<feature type="transmembrane region" description="Helical" evidence="5">
    <location>
        <begin position="340"/>
        <end position="359"/>
    </location>
</feature>
<dbReference type="InterPro" id="IPR020846">
    <property type="entry name" value="MFS_dom"/>
</dbReference>
<dbReference type="GO" id="GO:0070837">
    <property type="term" value="P:dehydroascorbic acid transport"/>
    <property type="evidence" value="ECO:0007669"/>
    <property type="project" value="TreeGrafter"/>
</dbReference>
<dbReference type="PANTHER" id="PTHR23503:SF54">
    <property type="entry name" value="MAJOR FACILITATOR SUPERFAMILY (MFS) PROFILE DOMAIN-CONTAINING PROTEIN"/>
    <property type="match status" value="1"/>
</dbReference>
<keyword evidence="4 5" id="KW-0472">Membrane</keyword>
<dbReference type="InterPro" id="IPR036259">
    <property type="entry name" value="MFS_trans_sf"/>
</dbReference>
<reference evidence="7 8" key="1">
    <citation type="submission" date="2019-03" db="EMBL/GenBank/DDBJ databases">
        <title>First draft genome of Liparis tanakae, snailfish: a comprehensive survey of snailfish specific genes.</title>
        <authorList>
            <person name="Kim W."/>
            <person name="Song I."/>
            <person name="Jeong J.-H."/>
            <person name="Kim D."/>
            <person name="Kim S."/>
            <person name="Ryu S."/>
            <person name="Song J.Y."/>
            <person name="Lee S.K."/>
        </authorList>
    </citation>
    <scope>NUCLEOTIDE SEQUENCE [LARGE SCALE GENOMIC DNA]</scope>
    <source>
        <tissue evidence="7">Muscle</tissue>
    </source>
</reference>
<evidence type="ECO:0000256" key="2">
    <source>
        <dbReference type="ARBA" id="ARBA00022692"/>
    </source>
</evidence>
<keyword evidence="3 5" id="KW-1133">Transmembrane helix</keyword>
<dbReference type="Pfam" id="PF00083">
    <property type="entry name" value="Sugar_tr"/>
    <property type="match status" value="3"/>
</dbReference>
<feature type="transmembrane region" description="Helical" evidence="5">
    <location>
        <begin position="233"/>
        <end position="254"/>
    </location>
</feature>
<evidence type="ECO:0000313" key="7">
    <source>
        <dbReference type="EMBL" id="TNN84366.1"/>
    </source>
</evidence>
<evidence type="ECO:0000256" key="1">
    <source>
        <dbReference type="ARBA" id="ARBA00004141"/>
    </source>
</evidence>
<dbReference type="Proteomes" id="UP000314294">
    <property type="component" value="Unassembled WGS sequence"/>
</dbReference>
<feature type="transmembrane region" description="Helical" evidence="5">
    <location>
        <begin position="306"/>
        <end position="328"/>
    </location>
</feature>
<feature type="transmembrane region" description="Helical" evidence="5">
    <location>
        <begin position="266"/>
        <end position="286"/>
    </location>
</feature>
<dbReference type="GO" id="GO:0005886">
    <property type="term" value="C:plasma membrane"/>
    <property type="evidence" value="ECO:0007669"/>
    <property type="project" value="TreeGrafter"/>
</dbReference>
<dbReference type="OrthoDB" id="4540492at2759"/>
<protein>
    <submittedName>
        <fullName evidence="7">Solute carrier family 2, facilitated glucose transporter member 11</fullName>
    </submittedName>
</protein>
<dbReference type="Gene3D" id="1.20.1250.20">
    <property type="entry name" value="MFS general substrate transporter like domains"/>
    <property type="match status" value="3"/>
</dbReference>
<evidence type="ECO:0000259" key="6">
    <source>
        <dbReference type="PROSITE" id="PS50850"/>
    </source>
</evidence>
<evidence type="ECO:0000256" key="5">
    <source>
        <dbReference type="SAM" id="Phobius"/>
    </source>
</evidence>
<dbReference type="EMBL" id="SRLO01000027">
    <property type="protein sequence ID" value="TNN84366.1"/>
    <property type="molecule type" value="Genomic_DNA"/>
</dbReference>
<comment type="subcellular location">
    <subcellularLocation>
        <location evidence="1">Membrane</location>
        <topology evidence="1">Multi-pass membrane protein</topology>
    </subcellularLocation>
</comment>
<feature type="domain" description="Major facilitator superfamily (MFS) profile" evidence="6">
    <location>
        <begin position="1"/>
        <end position="88"/>
    </location>
</feature>
<dbReference type="PROSITE" id="PS50850">
    <property type="entry name" value="MFS"/>
    <property type="match status" value="1"/>
</dbReference>
<dbReference type="SUPFAM" id="SSF103473">
    <property type="entry name" value="MFS general substrate transporter"/>
    <property type="match status" value="2"/>
</dbReference>
<evidence type="ECO:0000313" key="8">
    <source>
        <dbReference type="Proteomes" id="UP000314294"/>
    </source>
</evidence>
<accession>A0A4Z2J2H0</accession>
<feature type="transmembrane region" description="Helical" evidence="5">
    <location>
        <begin position="34"/>
        <end position="58"/>
    </location>
</feature>
<comment type="caution">
    <text evidence="7">The sequence shown here is derived from an EMBL/GenBank/DDBJ whole genome shotgun (WGS) entry which is preliminary data.</text>
</comment>
<organism evidence="7 8">
    <name type="scientific">Liparis tanakae</name>
    <name type="common">Tanaka's snailfish</name>
    <dbReference type="NCBI Taxonomy" id="230148"/>
    <lineage>
        <taxon>Eukaryota</taxon>
        <taxon>Metazoa</taxon>
        <taxon>Chordata</taxon>
        <taxon>Craniata</taxon>
        <taxon>Vertebrata</taxon>
        <taxon>Euteleostomi</taxon>
        <taxon>Actinopterygii</taxon>
        <taxon>Neopterygii</taxon>
        <taxon>Teleostei</taxon>
        <taxon>Neoteleostei</taxon>
        <taxon>Acanthomorphata</taxon>
        <taxon>Eupercaria</taxon>
        <taxon>Perciformes</taxon>
        <taxon>Cottioidei</taxon>
        <taxon>Cottales</taxon>
        <taxon>Liparidae</taxon>
        <taxon>Liparis</taxon>
    </lineage>
</organism>
<dbReference type="GO" id="GO:0046323">
    <property type="term" value="P:D-glucose import"/>
    <property type="evidence" value="ECO:0007669"/>
    <property type="project" value="TreeGrafter"/>
</dbReference>
<keyword evidence="2 5" id="KW-0812">Transmembrane</keyword>
<keyword evidence="7" id="KW-0813">Transport</keyword>
<gene>
    <name evidence="7" type="primary">SLC2A11_1</name>
    <name evidence="7" type="ORF">EYF80_005359</name>
</gene>
<name>A0A4Z2J2H0_9TELE</name>
<feature type="transmembrane region" description="Helical" evidence="5">
    <location>
        <begin position="459"/>
        <end position="477"/>
    </location>
</feature>
<dbReference type="PANTHER" id="PTHR23503">
    <property type="entry name" value="SOLUTE CARRIER FAMILY 2"/>
    <property type="match status" value="1"/>
</dbReference>
<feature type="transmembrane region" description="Helical" evidence="5">
    <location>
        <begin position="483"/>
        <end position="504"/>
    </location>
</feature>
<evidence type="ECO:0000256" key="4">
    <source>
        <dbReference type="ARBA" id="ARBA00023136"/>
    </source>
</evidence>
<feature type="transmembrane region" description="Helical" evidence="5">
    <location>
        <begin position="64"/>
        <end position="84"/>
    </location>
</feature>